<name>A0A562LEA1_9GAMM</name>
<keyword evidence="2" id="KW-1185">Reference proteome</keyword>
<dbReference type="EMBL" id="VLKN01000001">
    <property type="protein sequence ID" value="TWI06012.1"/>
    <property type="molecule type" value="Genomic_DNA"/>
</dbReference>
<accession>A0A562LEA1</accession>
<evidence type="ECO:0000313" key="1">
    <source>
        <dbReference type="EMBL" id="TWI06012.1"/>
    </source>
</evidence>
<dbReference type="RefSeq" id="WP_158635235.1">
    <property type="nucleotide sequence ID" value="NZ_VLKN01000001.1"/>
</dbReference>
<sequence>MRLITATLIGKRYSKNGMATGRAAERKIVSMRICEDFIPHRIQNQEFGDLQSSWPSGSCRLTPI</sequence>
<organism evidence="1 2">
    <name type="scientific">Luteimonas cucumeris</name>
    <dbReference type="NCBI Taxonomy" id="985012"/>
    <lineage>
        <taxon>Bacteria</taxon>
        <taxon>Pseudomonadati</taxon>
        <taxon>Pseudomonadota</taxon>
        <taxon>Gammaproteobacteria</taxon>
        <taxon>Lysobacterales</taxon>
        <taxon>Lysobacteraceae</taxon>
        <taxon>Luteimonas</taxon>
    </lineage>
</organism>
<gene>
    <name evidence="1" type="ORF">IP90_00274</name>
</gene>
<dbReference type="Proteomes" id="UP000315167">
    <property type="component" value="Unassembled WGS sequence"/>
</dbReference>
<reference evidence="1 2" key="1">
    <citation type="journal article" date="2015" name="Stand. Genomic Sci.">
        <title>Genomic Encyclopedia of Bacterial and Archaeal Type Strains, Phase III: the genomes of soil and plant-associated and newly described type strains.</title>
        <authorList>
            <person name="Whitman W.B."/>
            <person name="Woyke T."/>
            <person name="Klenk H.P."/>
            <person name="Zhou Y."/>
            <person name="Lilburn T.G."/>
            <person name="Beck B.J."/>
            <person name="De Vos P."/>
            <person name="Vandamme P."/>
            <person name="Eisen J.A."/>
            <person name="Garrity G."/>
            <person name="Hugenholtz P."/>
            <person name="Kyrpides N.C."/>
        </authorList>
    </citation>
    <scope>NUCLEOTIDE SEQUENCE [LARGE SCALE GENOMIC DNA]</scope>
    <source>
        <strain evidence="1 2">CGMCC 1.10821</strain>
    </source>
</reference>
<protein>
    <submittedName>
        <fullName evidence="1">Uncharacterized protein</fullName>
    </submittedName>
</protein>
<evidence type="ECO:0000313" key="2">
    <source>
        <dbReference type="Proteomes" id="UP000315167"/>
    </source>
</evidence>
<comment type="caution">
    <text evidence="1">The sequence shown here is derived from an EMBL/GenBank/DDBJ whole genome shotgun (WGS) entry which is preliminary data.</text>
</comment>
<dbReference type="AlphaFoldDB" id="A0A562LEA1"/>
<proteinExistence type="predicted"/>